<reference evidence="2" key="4">
    <citation type="journal article" date="2015" name="G3 (Bethesda)">
        <title>Genome sequences of three phytopathogenic species of the Magnaporthaceae family of fungi.</title>
        <authorList>
            <person name="Okagaki L.H."/>
            <person name="Nunes C.C."/>
            <person name="Sailsbery J."/>
            <person name="Clay B."/>
            <person name="Brown D."/>
            <person name="John T."/>
            <person name="Oh Y."/>
            <person name="Young N."/>
            <person name="Fitzgerald M."/>
            <person name="Haas B.J."/>
            <person name="Zeng Q."/>
            <person name="Young S."/>
            <person name="Adiconis X."/>
            <person name="Fan L."/>
            <person name="Levin J.Z."/>
            <person name="Mitchell T.K."/>
            <person name="Okubara P.A."/>
            <person name="Farman M.L."/>
            <person name="Kohn L.M."/>
            <person name="Birren B."/>
            <person name="Ma L.-J."/>
            <person name="Dean R.A."/>
        </authorList>
    </citation>
    <scope>NUCLEOTIDE SEQUENCE</scope>
    <source>
        <strain evidence="2">ATCC 64411 / 73-15</strain>
    </source>
</reference>
<evidence type="ECO:0000313" key="1">
    <source>
        <dbReference type="EMBL" id="KLU83907.1"/>
    </source>
</evidence>
<dbReference type="AlphaFoldDB" id="A0A0C4DSR8"/>
<dbReference type="Proteomes" id="UP000011715">
    <property type="component" value="Unassembled WGS sequence"/>
</dbReference>
<protein>
    <submittedName>
        <fullName evidence="1 2">Uncharacterized protein</fullName>
    </submittedName>
</protein>
<proteinExistence type="predicted"/>
<reference evidence="1" key="3">
    <citation type="submission" date="2011-03" db="EMBL/GenBank/DDBJ databases">
        <title>Annotation of Magnaporthe poae ATCC 64411.</title>
        <authorList>
            <person name="Ma L.-J."/>
            <person name="Dead R."/>
            <person name="Young S.K."/>
            <person name="Zeng Q."/>
            <person name="Gargeya S."/>
            <person name="Fitzgerald M."/>
            <person name="Haas B."/>
            <person name="Abouelleil A."/>
            <person name="Alvarado L."/>
            <person name="Arachchi H.M."/>
            <person name="Berlin A."/>
            <person name="Brown A."/>
            <person name="Chapman S.B."/>
            <person name="Chen Z."/>
            <person name="Dunbar C."/>
            <person name="Freedman E."/>
            <person name="Gearin G."/>
            <person name="Gellesch M."/>
            <person name="Goldberg J."/>
            <person name="Griggs A."/>
            <person name="Gujja S."/>
            <person name="Heiman D."/>
            <person name="Howarth C."/>
            <person name="Larson L."/>
            <person name="Lui A."/>
            <person name="MacDonald P.J.P."/>
            <person name="Mehta T."/>
            <person name="Montmayeur A."/>
            <person name="Murphy C."/>
            <person name="Neiman D."/>
            <person name="Pearson M."/>
            <person name="Priest M."/>
            <person name="Roberts A."/>
            <person name="Saif S."/>
            <person name="Shea T."/>
            <person name="Shenoy N."/>
            <person name="Sisk P."/>
            <person name="Stolte C."/>
            <person name="Sykes S."/>
            <person name="Yandava C."/>
            <person name="Wortman J."/>
            <person name="Nusbaum C."/>
            <person name="Birren B."/>
        </authorList>
    </citation>
    <scope>NUCLEOTIDE SEQUENCE</scope>
    <source>
        <strain evidence="1">ATCC 64411</strain>
    </source>
</reference>
<dbReference type="VEuPathDB" id="FungiDB:MAPG_02956"/>
<organism evidence="2 3">
    <name type="scientific">Magnaporthiopsis poae (strain ATCC 64411 / 73-15)</name>
    <name type="common">Kentucky bluegrass fungus</name>
    <name type="synonym">Magnaporthe poae</name>
    <dbReference type="NCBI Taxonomy" id="644358"/>
    <lineage>
        <taxon>Eukaryota</taxon>
        <taxon>Fungi</taxon>
        <taxon>Dikarya</taxon>
        <taxon>Ascomycota</taxon>
        <taxon>Pezizomycotina</taxon>
        <taxon>Sordariomycetes</taxon>
        <taxon>Sordariomycetidae</taxon>
        <taxon>Magnaporthales</taxon>
        <taxon>Magnaporthaceae</taxon>
        <taxon>Magnaporthiopsis</taxon>
    </lineage>
</organism>
<dbReference type="EnsemblFungi" id="MAPG_02956T0">
    <property type="protein sequence ID" value="MAPG_02956T0"/>
    <property type="gene ID" value="MAPG_02956"/>
</dbReference>
<reference evidence="3" key="1">
    <citation type="submission" date="2010-05" db="EMBL/GenBank/DDBJ databases">
        <title>The genome sequence of Magnaporthe poae strain ATCC 64411.</title>
        <authorList>
            <person name="Ma L.-J."/>
            <person name="Dead R."/>
            <person name="Young S."/>
            <person name="Zeng Q."/>
            <person name="Koehrsen M."/>
            <person name="Alvarado L."/>
            <person name="Berlin A."/>
            <person name="Chapman S.B."/>
            <person name="Chen Z."/>
            <person name="Freedman E."/>
            <person name="Gellesch M."/>
            <person name="Goldberg J."/>
            <person name="Griggs A."/>
            <person name="Gujja S."/>
            <person name="Heilman E.R."/>
            <person name="Heiman D."/>
            <person name="Hepburn T."/>
            <person name="Howarth C."/>
            <person name="Jen D."/>
            <person name="Larson L."/>
            <person name="Mehta T."/>
            <person name="Neiman D."/>
            <person name="Pearson M."/>
            <person name="Roberts A."/>
            <person name="Saif S."/>
            <person name="Shea T."/>
            <person name="Shenoy N."/>
            <person name="Sisk P."/>
            <person name="Stolte C."/>
            <person name="Sykes S."/>
            <person name="Walk T."/>
            <person name="White J."/>
            <person name="Yandava C."/>
            <person name="Haas B."/>
            <person name="Nusbaum C."/>
            <person name="Birren B."/>
        </authorList>
    </citation>
    <scope>NUCLEOTIDE SEQUENCE [LARGE SCALE GENOMIC DNA]</scope>
    <source>
        <strain evidence="3">ATCC 64411 / 73-15</strain>
    </source>
</reference>
<gene>
    <name evidence="1" type="ORF">MAPG_02956</name>
</gene>
<reference evidence="1" key="2">
    <citation type="submission" date="2010-05" db="EMBL/GenBank/DDBJ databases">
        <title>The Genome Sequence of Magnaporthe poae strain ATCC 64411.</title>
        <authorList>
            <consortium name="The Broad Institute Genome Sequencing Platform"/>
            <consortium name="Broad Institute Genome Sequencing Center for Infectious Disease"/>
            <person name="Ma L.-J."/>
            <person name="Dead R."/>
            <person name="Young S."/>
            <person name="Zeng Q."/>
            <person name="Koehrsen M."/>
            <person name="Alvarado L."/>
            <person name="Berlin A."/>
            <person name="Chapman S.B."/>
            <person name="Chen Z."/>
            <person name="Freedman E."/>
            <person name="Gellesch M."/>
            <person name="Goldberg J."/>
            <person name="Griggs A."/>
            <person name="Gujja S."/>
            <person name="Heilman E.R."/>
            <person name="Heiman D."/>
            <person name="Hepburn T."/>
            <person name="Howarth C."/>
            <person name="Jen D."/>
            <person name="Larson L."/>
            <person name="Mehta T."/>
            <person name="Neiman D."/>
            <person name="Pearson M."/>
            <person name="Roberts A."/>
            <person name="Saif S."/>
            <person name="Shea T."/>
            <person name="Shenoy N."/>
            <person name="Sisk P."/>
            <person name="Stolte C."/>
            <person name="Sykes S."/>
            <person name="Walk T."/>
            <person name="White J."/>
            <person name="Yandava C."/>
            <person name="Haas B."/>
            <person name="Nusbaum C."/>
            <person name="Birren B."/>
        </authorList>
    </citation>
    <scope>NUCLEOTIDE SEQUENCE</scope>
    <source>
        <strain evidence="1">ATCC 64411</strain>
    </source>
</reference>
<keyword evidence="3" id="KW-1185">Reference proteome</keyword>
<evidence type="ECO:0000313" key="3">
    <source>
        <dbReference type="Proteomes" id="UP000011715"/>
    </source>
</evidence>
<reference evidence="2" key="5">
    <citation type="submission" date="2015-06" db="UniProtKB">
        <authorList>
            <consortium name="EnsemblFungi"/>
        </authorList>
    </citation>
    <scope>IDENTIFICATION</scope>
    <source>
        <strain evidence="2">ATCC 64411</strain>
    </source>
</reference>
<name>A0A0C4DSR8_MAGP6</name>
<evidence type="ECO:0000313" key="2">
    <source>
        <dbReference type="EnsemblFungi" id="MAPG_02956T0"/>
    </source>
</evidence>
<sequence length="108" mass="12116">MPEALTEFTVNTAHKLPYASQSRELSIWTPAANLETCRSHSARPCISKSHANVDTPRFGGAQLQIPWAMEASHYLGLRGKSCRFSTSGKFRRNWRFLACRPLVFSSTS</sequence>
<dbReference type="EMBL" id="ADBL01000716">
    <property type="status" value="NOT_ANNOTATED_CDS"/>
    <property type="molecule type" value="Genomic_DNA"/>
</dbReference>
<accession>A0A0C4DSR8</accession>
<dbReference type="EMBL" id="GL876967">
    <property type="protein sequence ID" value="KLU83907.1"/>
    <property type="molecule type" value="Genomic_DNA"/>
</dbReference>